<reference evidence="3 4" key="1">
    <citation type="submission" date="2018-08" db="EMBL/GenBank/DDBJ databases">
        <title>Genome sequencing of Agrobacterium vitis strain ICMP 10754.</title>
        <authorList>
            <person name="Visnovsky S.B."/>
            <person name="Pitman A.R."/>
        </authorList>
    </citation>
    <scope>NUCLEOTIDE SEQUENCE [LARGE SCALE GENOMIC DNA]</scope>
    <source>
        <strain evidence="3 4">ICMP 10754</strain>
    </source>
</reference>
<dbReference type="CDD" id="cd00093">
    <property type="entry name" value="HTH_XRE"/>
    <property type="match status" value="1"/>
</dbReference>
<comment type="caution">
    <text evidence="3">The sequence shown here is derived from an EMBL/GenBank/DDBJ whole genome shotgun (WGS) entry which is preliminary data.</text>
</comment>
<evidence type="ECO:0000256" key="1">
    <source>
        <dbReference type="ARBA" id="ARBA00023125"/>
    </source>
</evidence>
<evidence type="ECO:0000313" key="4">
    <source>
        <dbReference type="Proteomes" id="UP000436911"/>
    </source>
</evidence>
<feature type="domain" description="HTH cro/C1-type" evidence="2">
    <location>
        <begin position="6"/>
        <end position="60"/>
    </location>
</feature>
<evidence type="ECO:0000313" key="3">
    <source>
        <dbReference type="EMBL" id="KAA3528445.1"/>
    </source>
</evidence>
<gene>
    <name evidence="3" type="ORF">DXT89_10590</name>
</gene>
<name>A0A368NXI6_AGRVI</name>
<dbReference type="GeneID" id="60681098"/>
<dbReference type="InterPro" id="IPR010982">
    <property type="entry name" value="Lambda_DNA-bd_dom_sf"/>
</dbReference>
<accession>A0A368NXI6</accession>
<organism evidence="3 4">
    <name type="scientific">Agrobacterium vitis</name>
    <name type="common">Rhizobium vitis</name>
    <dbReference type="NCBI Taxonomy" id="373"/>
    <lineage>
        <taxon>Bacteria</taxon>
        <taxon>Pseudomonadati</taxon>
        <taxon>Pseudomonadota</taxon>
        <taxon>Alphaproteobacteria</taxon>
        <taxon>Hyphomicrobiales</taxon>
        <taxon>Rhizobiaceae</taxon>
        <taxon>Rhizobium/Agrobacterium group</taxon>
        <taxon>Agrobacterium</taxon>
    </lineage>
</organism>
<dbReference type="InterPro" id="IPR001387">
    <property type="entry name" value="Cro/C1-type_HTH"/>
</dbReference>
<dbReference type="Gene3D" id="1.10.260.40">
    <property type="entry name" value="lambda repressor-like DNA-binding domains"/>
    <property type="match status" value="1"/>
</dbReference>
<dbReference type="OrthoDB" id="407979at2"/>
<dbReference type="PROSITE" id="PS50943">
    <property type="entry name" value="HTH_CROC1"/>
    <property type="match status" value="1"/>
</dbReference>
<keyword evidence="1" id="KW-0238">DNA-binding</keyword>
<dbReference type="Proteomes" id="UP000436911">
    <property type="component" value="Unassembled WGS sequence"/>
</dbReference>
<dbReference type="SUPFAM" id="SSF47413">
    <property type="entry name" value="lambda repressor-like DNA-binding domains"/>
    <property type="match status" value="1"/>
</dbReference>
<dbReference type="Pfam" id="PF01381">
    <property type="entry name" value="HTH_3"/>
    <property type="match status" value="1"/>
</dbReference>
<dbReference type="PANTHER" id="PTHR46558">
    <property type="entry name" value="TRACRIPTIONAL REGULATORY PROTEIN-RELATED-RELATED"/>
    <property type="match status" value="1"/>
</dbReference>
<dbReference type="AlphaFoldDB" id="A0A368NXI6"/>
<dbReference type="RefSeq" id="WP_060719391.1">
    <property type="nucleotide sequence ID" value="NZ_CP055265.1"/>
</dbReference>
<dbReference type="GO" id="GO:0003677">
    <property type="term" value="F:DNA binding"/>
    <property type="evidence" value="ECO:0007669"/>
    <property type="project" value="UniProtKB-KW"/>
</dbReference>
<sequence>MLSEALRLIRVYHDLKQQDLAEKLEISKSYLSEIESGKKTPTIELIEKYASQFGIPASSILFFSENLEDPSKASRVKGAIAGKVLQFLQFVEART</sequence>
<dbReference type="PANTHER" id="PTHR46558:SF4">
    <property type="entry name" value="DNA-BIDING PHAGE PROTEIN"/>
    <property type="match status" value="1"/>
</dbReference>
<dbReference type="SMART" id="SM00530">
    <property type="entry name" value="HTH_XRE"/>
    <property type="match status" value="1"/>
</dbReference>
<evidence type="ECO:0000259" key="2">
    <source>
        <dbReference type="PROSITE" id="PS50943"/>
    </source>
</evidence>
<protein>
    <submittedName>
        <fullName evidence="3">XRE family transcriptional regulator</fullName>
    </submittedName>
</protein>
<proteinExistence type="predicted"/>
<dbReference type="EMBL" id="QUSG01000004">
    <property type="protein sequence ID" value="KAA3528445.1"/>
    <property type="molecule type" value="Genomic_DNA"/>
</dbReference>